<dbReference type="Gene3D" id="3.40.50.720">
    <property type="entry name" value="NAD(P)-binding Rossmann-like Domain"/>
    <property type="match status" value="1"/>
</dbReference>
<dbReference type="STRING" id="1855912.LuPra_04399"/>
<dbReference type="InterPro" id="IPR051317">
    <property type="entry name" value="Gfo/Idh/MocA_oxidoreduct"/>
</dbReference>
<sequence>MGGLLLGMLATTSTLVAGEPGAGTQAAPAKVLRIGLIGLDTSHVTAFTALLNDPANPDHIPGARVVAAFKGGSRDVEASATRIDKFTAELRDKWKIEIVDSIEALLPKVDVVMIESVDARVHLAQAKLVIAAKKPLFIDKPMAASTKDAAEIVRLAKAAGVPLFSASSRRYVEDVLMLQADPKVGAVMGAATYGPATLEPHHPDLFWYAVHAVETLYQLMGPGCVSVSRTHTKGTDVVVGTWADGRVGVVRGVRSGKYSTYGQTVFGANAVVSATSEMPLPDGLKRREGYYGLLKRTIEFFQTGKAPASPEETLESLAFMEAADLSKARNGAAVKLSEVLH</sequence>
<dbReference type="Proteomes" id="UP000076079">
    <property type="component" value="Chromosome"/>
</dbReference>
<dbReference type="AlphaFoldDB" id="A0A143PRB2"/>
<feature type="domain" description="Gfo/Idh/MocA-like oxidoreductase N-terminal" evidence="3">
    <location>
        <begin position="79"/>
        <end position="164"/>
    </location>
</feature>
<name>A0A143PRB2_LUTPR</name>
<organism evidence="4 5">
    <name type="scientific">Luteitalea pratensis</name>
    <dbReference type="NCBI Taxonomy" id="1855912"/>
    <lineage>
        <taxon>Bacteria</taxon>
        <taxon>Pseudomonadati</taxon>
        <taxon>Acidobacteriota</taxon>
        <taxon>Vicinamibacteria</taxon>
        <taxon>Vicinamibacterales</taxon>
        <taxon>Vicinamibacteraceae</taxon>
        <taxon>Luteitalea</taxon>
    </lineage>
</organism>
<reference evidence="4 5" key="1">
    <citation type="journal article" date="2016" name="Genome Announc.">
        <title>First Complete Genome Sequence of a Subdivision 6 Acidobacterium Strain.</title>
        <authorList>
            <person name="Huang S."/>
            <person name="Vieira S."/>
            <person name="Bunk B."/>
            <person name="Riedel T."/>
            <person name="Sproer C."/>
            <person name="Overmann J."/>
        </authorList>
    </citation>
    <scope>NUCLEOTIDE SEQUENCE [LARGE SCALE GENOMIC DNA]</scope>
    <source>
        <strain evidence="5">DSM 100886 HEG_-6_39</strain>
    </source>
</reference>
<dbReference type="PATRIC" id="fig|1813736.3.peg.4639"/>
<evidence type="ECO:0000313" key="5">
    <source>
        <dbReference type="Proteomes" id="UP000076079"/>
    </source>
</evidence>
<reference evidence="5" key="2">
    <citation type="submission" date="2016-04" db="EMBL/GenBank/DDBJ databases">
        <title>First Complete Genome Sequence of a Subdivision 6 Acidobacterium.</title>
        <authorList>
            <person name="Huang S."/>
            <person name="Vieira S."/>
            <person name="Bunk B."/>
            <person name="Riedel T."/>
            <person name="Sproeer C."/>
            <person name="Overmann J."/>
        </authorList>
    </citation>
    <scope>NUCLEOTIDE SEQUENCE [LARGE SCALE GENOMIC DNA]</scope>
    <source>
        <strain evidence="5">DSM 100886 HEG_-6_39</strain>
    </source>
</reference>
<dbReference type="GO" id="GO:0000166">
    <property type="term" value="F:nucleotide binding"/>
    <property type="evidence" value="ECO:0007669"/>
    <property type="project" value="InterPro"/>
</dbReference>
<protein>
    <submittedName>
        <fullName evidence="4">Oxidoreductase family, NAD-binding Rossmann fold</fullName>
    </submittedName>
</protein>
<dbReference type="Gene3D" id="3.30.360.10">
    <property type="entry name" value="Dihydrodipicolinate Reductase, domain 2"/>
    <property type="match status" value="1"/>
</dbReference>
<dbReference type="PANTHER" id="PTHR43708:SF5">
    <property type="entry name" value="CONSERVED EXPRESSED OXIDOREDUCTASE (EUROFUNG)-RELATED"/>
    <property type="match status" value="1"/>
</dbReference>
<evidence type="ECO:0000256" key="2">
    <source>
        <dbReference type="ARBA" id="ARBA00023002"/>
    </source>
</evidence>
<keyword evidence="2" id="KW-0560">Oxidoreductase</keyword>
<proteinExistence type="inferred from homology"/>
<dbReference type="KEGG" id="abac:LuPra_04399"/>
<dbReference type="InterPro" id="IPR036291">
    <property type="entry name" value="NAD(P)-bd_dom_sf"/>
</dbReference>
<dbReference type="GO" id="GO:0016491">
    <property type="term" value="F:oxidoreductase activity"/>
    <property type="evidence" value="ECO:0007669"/>
    <property type="project" value="UniProtKB-KW"/>
</dbReference>
<dbReference type="InterPro" id="IPR000683">
    <property type="entry name" value="Gfo/Idh/MocA-like_OxRdtase_N"/>
</dbReference>
<evidence type="ECO:0000256" key="1">
    <source>
        <dbReference type="ARBA" id="ARBA00010928"/>
    </source>
</evidence>
<dbReference type="PANTHER" id="PTHR43708">
    <property type="entry name" value="CONSERVED EXPRESSED OXIDOREDUCTASE (EUROFUNG)"/>
    <property type="match status" value="1"/>
</dbReference>
<keyword evidence="5" id="KW-1185">Reference proteome</keyword>
<accession>A0A143PRB2</accession>
<dbReference type="Pfam" id="PF01408">
    <property type="entry name" value="GFO_IDH_MocA"/>
    <property type="match status" value="1"/>
</dbReference>
<comment type="similarity">
    <text evidence="1">Belongs to the Gfo/Idh/MocA family.</text>
</comment>
<dbReference type="SUPFAM" id="SSF51735">
    <property type="entry name" value="NAD(P)-binding Rossmann-fold domains"/>
    <property type="match status" value="1"/>
</dbReference>
<evidence type="ECO:0000313" key="4">
    <source>
        <dbReference type="EMBL" id="AMY11152.1"/>
    </source>
</evidence>
<evidence type="ECO:0000259" key="3">
    <source>
        <dbReference type="Pfam" id="PF01408"/>
    </source>
</evidence>
<dbReference type="EMBL" id="CP015136">
    <property type="protein sequence ID" value="AMY11152.1"/>
    <property type="molecule type" value="Genomic_DNA"/>
</dbReference>
<gene>
    <name evidence="4" type="ORF">LuPra_04399</name>
</gene>